<reference evidence="5" key="2">
    <citation type="submission" date="2024-08" db="UniProtKB">
        <authorList>
            <consortium name="EnsemblMetazoa"/>
        </authorList>
    </citation>
    <scope>IDENTIFICATION</scope>
</reference>
<feature type="compositionally biased region" description="Polar residues" evidence="3">
    <location>
        <begin position="190"/>
        <end position="200"/>
    </location>
</feature>
<feature type="compositionally biased region" description="Basic and acidic residues" evidence="3">
    <location>
        <begin position="283"/>
        <end position="294"/>
    </location>
</feature>
<proteinExistence type="predicted"/>
<evidence type="ECO:0000313" key="5">
    <source>
        <dbReference type="EnsemblMetazoa" id="XP_019753778.1"/>
    </source>
</evidence>
<organism evidence="5 6">
    <name type="scientific">Dendroctonus ponderosae</name>
    <name type="common">Mountain pine beetle</name>
    <dbReference type="NCBI Taxonomy" id="77166"/>
    <lineage>
        <taxon>Eukaryota</taxon>
        <taxon>Metazoa</taxon>
        <taxon>Ecdysozoa</taxon>
        <taxon>Arthropoda</taxon>
        <taxon>Hexapoda</taxon>
        <taxon>Insecta</taxon>
        <taxon>Pterygota</taxon>
        <taxon>Neoptera</taxon>
        <taxon>Endopterygota</taxon>
        <taxon>Coleoptera</taxon>
        <taxon>Polyphaga</taxon>
        <taxon>Cucujiformia</taxon>
        <taxon>Curculionidae</taxon>
        <taxon>Scolytinae</taxon>
        <taxon>Dendroctonus</taxon>
    </lineage>
</organism>
<dbReference type="PANTHER" id="PTHR22975:SF9">
    <property type="entry name" value="ECHINUS SPLICE FORM 3"/>
    <property type="match status" value="1"/>
</dbReference>
<dbReference type="InterPro" id="IPR052398">
    <property type="entry name" value="Ubiquitin_hydrolase_53/54"/>
</dbReference>
<dbReference type="InterPro" id="IPR028889">
    <property type="entry name" value="USP"/>
</dbReference>
<feature type="region of interest" description="Disordered" evidence="3">
    <location>
        <begin position="598"/>
        <end position="617"/>
    </location>
</feature>
<feature type="region of interest" description="Disordered" evidence="3">
    <location>
        <begin position="172"/>
        <end position="202"/>
    </location>
</feature>
<feature type="compositionally biased region" description="Low complexity" evidence="3">
    <location>
        <begin position="1347"/>
        <end position="1358"/>
    </location>
</feature>
<feature type="compositionally biased region" description="Basic and acidic residues" evidence="3">
    <location>
        <begin position="461"/>
        <end position="470"/>
    </location>
</feature>
<keyword evidence="2" id="KW-0378">Hydrolase</keyword>
<dbReference type="PANTHER" id="PTHR22975">
    <property type="entry name" value="UBIQUITIN SPECIFIC PROTEINASE"/>
    <property type="match status" value="1"/>
</dbReference>
<feature type="region of interest" description="Disordered" evidence="3">
    <location>
        <begin position="549"/>
        <end position="582"/>
    </location>
</feature>
<protein>
    <recommendedName>
        <fullName evidence="4">USP domain-containing protein</fullName>
    </recommendedName>
</protein>
<feature type="compositionally biased region" description="Polar residues" evidence="3">
    <location>
        <begin position="1359"/>
        <end position="1377"/>
    </location>
</feature>
<feature type="region of interest" description="Disordered" evidence="3">
    <location>
        <begin position="283"/>
        <end position="302"/>
    </location>
</feature>
<dbReference type="GO" id="GO:0016787">
    <property type="term" value="F:hydrolase activity"/>
    <property type="evidence" value="ECO:0007669"/>
    <property type="project" value="UniProtKB-KW"/>
</dbReference>
<feature type="region of interest" description="Disordered" evidence="3">
    <location>
        <begin position="630"/>
        <end position="669"/>
    </location>
</feature>
<keyword evidence="6" id="KW-1185">Reference proteome</keyword>
<dbReference type="PROSITE" id="PS50235">
    <property type="entry name" value="USP_3"/>
    <property type="match status" value="1"/>
</dbReference>
<feature type="compositionally biased region" description="Basic residues" evidence="3">
    <location>
        <begin position="477"/>
        <end position="492"/>
    </location>
</feature>
<evidence type="ECO:0000259" key="4">
    <source>
        <dbReference type="PROSITE" id="PS50235"/>
    </source>
</evidence>
<dbReference type="EnsemblMetazoa" id="XM_019898219.1">
    <property type="protein sequence ID" value="XP_019753778.1"/>
    <property type="gene ID" value="LOC109533031"/>
</dbReference>
<feature type="region of interest" description="Disordered" evidence="3">
    <location>
        <begin position="1347"/>
        <end position="1377"/>
    </location>
</feature>
<feature type="compositionally biased region" description="Basic and acidic residues" evidence="3">
    <location>
        <begin position="558"/>
        <end position="579"/>
    </location>
</feature>
<reference evidence="6" key="1">
    <citation type="journal article" date="2013" name="Genome Biol.">
        <title>Draft genome of the mountain pine beetle, Dendroctonus ponderosae Hopkins, a major forest pest.</title>
        <authorList>
            <person name="Keeling C.I."/>
            <person name="Yuen M.M."/>
            <person name="Liao N.Y."/>
            <person name="Docking T.R."/>
            <person name="Chan S.K."/>
            <person name="Taylor G.A."/>
            <person name="Palmquist D.L."/>
            <person name="Jackman S.D."/>
            <person name="Nguyen A."/>
            <person name="Li M."/>
            <person name="Henderson H."/>
            <person name="Janes J.K."/>
            <person name="Zhao Y."/>
            <person name="Pandoh P."/>
            <person name="Moore R."/>
            <person name="Sperling F.A."/>
            <person name="Huber D.P."/>
            <person name="Birol I."/>
            <person name="Jones S.J."/>
            <person name="Bohlmann J."/>
        </authorList>
    </citation>
    <scope>NUCLEOTIDE SEQUENCE</scope>
</reference>
<evidence type="ECO:0000256" key="3">
    <source>
        <dbReference type="SAM" id="MobiDB-lite"/>
    </source>
</evidence>
<evidence type="ECO:0000256" key="2">
    <source>
        <dbReference type="ARBA" id="ARBA00022801"/>
    </source>
</evidence>
<sequence length="1543" mass="174061">MISFQASCGSVTQMCRVLMNCPEIVSIGLVWNSDKPSLDHIMEVFSCVNTTLQLKDVFSTVTDSRWAETTTHNLVGMVTYYGKHYSTFFFHTKLMEWIFLDDATLRDVGPRWEQVVEKCRRRKFQPLLLLYATPDGTPVNPEYAPKSNTPFYTDKNKPPLPMGKQLLRRSITPSPEKPIVGNTRRAITPNPESCTLSQKPQFPKSYNEYQNLSVIQKNINIPKDSIGFDQVDECAQKSLEYITRKSTDSENPTVNIPRTLSNGSSSGVESGVCILDHLNIPRRRDSGNWSRDRNSASSASSTTMENPYLYLVGKVPPGGPNRTKGDGNGAYDAGYDSYSLSSNDSTNMSTVQHMMKSGHLAQIPEDYSNMVQNPNALSCDVLCDEADELLIKSRQLEDAHDLVLALALCNAAATKARAAMNAPYNNPQTLTLARMKHNTCIMRARSLHRRMTQMQPQNKENSLEIRHTREGSSGSGRHSRQNSKDKGHHSRQSSRELLLQQDKEKSKPIKSIEIYATLPKKKDVLKAKLNDINIDNEENMIYVKAPERESRSIFSRSKNKDNKSKEKRSPSEDRNKINRGDFSIAPDLRAAQDTLKKAKEIKEEKKDKEGKTKKQHKIRRKLLMGGLIRRKNKSLPDLTDSNAEDQCQCPRSADDTTVGLRASPKTLNQGMTGYVSEGHLEVSGATSNPNLERSKLMRKSFHGSAGKILTVAKVPPPPPLRTTSQLSRSKSNISEVADKCQFNIYGDVNIYHNLAPFNQPQEEQSSMSLPYYGHSNSSYDDDSYSPSSHIVITQAEVHHEHSAQSANADVSSGVDEVDCCPSQWAPLMDLPPYPSPSGSAIHSRQASEDFPPPPPPLDLSVLDEHLPQVQLKEQCSLKEEPETLLGQLQNKRLQILTHENDNRVLKQPNIYPQNSVRSTGDTWLKELQAKQAVLRTKLNENVSNSDGGRDEVNTQRFATGENKVKSVKDLASKFEHVLDVSNGQLRHQATLPKAVNTNSQPMFKNNEYHTIAPEQIAEEIREVEMITSAVNKVFGNDQPENSDESKKLRHQKKKSVSFCDQVILVATAEDQEEETYIPNPILERVLRSAVNNPETTAIRQELMALRDKNGINQSPSIVPQSSKLASSKPTTLTPEIIAMNEGQTLPLRRNSLENLLQETSTRLPHQMLYNGEIPIEQRFLSLPQSHQPYQQNVNLPQLNSDEHYYPYNGYGQMNQNYQYHNTQNKIQNYNGNHQQPQNEYLDPRLPEHFISANHQSNCEQSNVQCIRQSQYAEVPYHEVQHQQPVQYDQNSRMLENIAPHQSQYSHLPPHAYRATERVRQSPYQSIPHNPMQPNAYGATRQTMRNNQNINNNYSYSSSPRTTTHSQPNVRYSTPSPSGYLTVSASPVPSVNSCNNSHQNPYICNPNSSYQRTPPLNDHPQNIHSDLQQYQKQILHPGRMDVYQRVPQPHTGESIYPAGTNLSHYRAPSPKHMFKKTVSFQPGTKGCESPIPKAIITPIVVNNANNSIPTDKTKCSLCRKNNVVALNVYCKDCEFYMSRFKPKT</sequence>
<feature type="region of interest" description="Disordered" evidence="3">
    <location>
        <begin position="140"/>
        <end position="159"/>
    </location>
</feature>
<accession>A0AAR5NXV3</accession>
<feature type="compositionally biased region" description="Basic and acidic residues" evidence="3">
    <location>
        <begin position="598"/>
        <end position="612"/>
    </location>
</feature>
<name>A0AAR5NXV3_DENPD</name>
<dbReference type="Proteomes" id="UP000019118">
    <property type="component" value="Unassembled WGS sequence"/>
</dbReference>
<feature type="region of interest" description="Disordered" evidence="3">
    <location>
        <begin position="447"/>
        <end position="506"/>
    </location>
</feature>
<keyword evidence="1" id="KW-0833">Ubl conjugation pathway</keyword>
<evidence type="ECO:0000313" key="6">
    <source>
        <dbReference type="Proteomes" id="UP000019118"/>
    </source>
</evidence>
<evidence type="ECO:0000256" key="1">
    <source>
        <dbReference type="ARBA" id="ARBA00022786"/>
    </source>
</evidence>
<feature type="domain" description="USP" evidence="4">
    <location>
        <begin position="1"/>
        <end position="134"/>
    </location>
</feature>